<feature type="region of interest" description="Disordered" evidence="1">
    <location>
        <begin position="75"/>
        <end position="170"/>
    </location>
</feature>
<accession>A0A8D8RXA4</accession>
<proteinExistence type="predicted"/>
<protein>
    <submittedName>
        <fullName evidence="2">Uncharacterized protein</fullName>
    </submittedName>
</protein>
<dbReference type="EMBL" id="HBUF01190266">
    <property type="protein sequence ID" value="CAG6657976.1"/>
    <property type="molecule type" value="Transcribed_RNA"/>
</dbReference>
<name>A0A8D8RXA4_9HEMI</name>
<feature type="compositionally biased region" description="Low complexity" evidence="1">
    <location>
        <begin position="96"/>
        <end position="127"/>
    </location>
</feature>
<dbReference type="AlphaFoldDB" id="A0A8D8RXA4"/>
<feature type="compositionally biased region" description="Polar residues" evidence="1">
    <location>
        <begin position="142"/>
        <end position="157"/>
    </location>
</feature>
<reference evidence="2" key="1">
    <citation type="submission" date="2021-05" db="EMBL/GenBank/DDBJ databases">
        <authorList>
            <person name="Alioto T."/>
            <person name="Alioto T."/>
            <person name="Gomez Garrido J."/>
        </authorList>
    </citation>
    <scope>NUCLEOTIDE SEQUENCE</scope>
</reference>
<organism evidence="2">
    <name type="scientific">Cacopsylla melanoneura</name>
    <dbReference type="NCBI Taxonomy" id="428564"/>
    <lineage>
        <taxon>Eukaryota</taxon>
        <taxon>Metazoa</taxon>
        <taxon>Ecdysozoa</taxon>
        <taxon>Arthropoda</taxon>
        <taxon>Hexapoda</taxon>
        <taxon>Insecta</taxon>
        <taxon>Pterygota</taxon>
        <taxon>Neoptera</taxon>
        <taxon>Paraneoptera</taxon>
        <taxon>Hemiptera</taxon>
        <taxon>Sternorrhyncha</taxon>
        <taxon>Psylloidea</taxon>
        <taxon>Psyllidae</taxon>
        <taxon>Psyllinae</taxon>
        <taxon>Cacopsylla</taxon>
    </lineage>
</organism>
<evidence type="ECO:0000313" key="2">
    <source>
        <dbReference type="EMBL" id="CAG6657976.1"/>
    </source>
</evidence>
<sequence length="170" mass="17043">MANLSLIPMCGLNSNSVNFSPPLEQSVSLCWIPSNEKLLPPVKSLVPACFPSVSNSSSTVSQTGVRVSLSVCLLSTDSSPAPGERHSSRSNGGGPPSSDSSPTPGERLSSWSNGGGPPSSDSSLAPGERLSSRSNAGGPPSSEGQSRHIGSTRTSSRVGAGGQSSSSSSS</sequence>
<evidence type="ECO:0000256" key="1">
    <source>
        <dbReference type="SAM" id="MobiDB-lite"/>
    </source>
</evidence>